<evidence type="ECO:0000313" key="1">
    <source>
        <dbReference type="EMBL" id="KAA2253092.1"/>
    </source>
</evidence>
<reference evidence="1 2" key="2">
    <citation type="submission" date="2019-09" db="EMBL/GenBank/DDBJ databases">
        <authorList>
            <person name="Jin C."/>
        </authorList>
    </citation>
    <scope>NUCLEOTIDE SEQUENCE [LARGE SCALE GENOMIC DNA]</scope>
    <source>
        <strain evidence="1 2">AN110305</strain>
    </source>
</reference>
<dbReference type="RefSeq" id="WP_149853921.1">
    <property type="nucleotide sequence ID" value="NZ_VUOB01000068.1"/>
</dbReference>
<accession>A0A5B2WR00</accession>
<dbReference type="Proteomes" id="UP000323454">
    <property type="component" value="Unassembled WGS sequence"/>
</dbReference>
<protein>
    <submittedName>
        <fullName evidence="1">Uncharacterized protein</fullName>
    </submittedName>
</protein>
<keyword evidence="2" id="KW-1185">Reference proteome</keyword>
<evidence type="ECO:0000313" key="2">
    <source>
        <dbReference type="Proteomes" id="UP000323454"/>
    </source>
</evidence>
<name>A0A5B2WR00_9PSEU</name>
<organism evidence="1 2">
    <name type="scientific">Solihabitans fulvus</name>
    <dbReference type="NCBI Taxonomy" id="1892852"/>
    <lineage>
        <taxon>Bacteria</taxon>
        <taxon>Bacillati</taxon>
        <taxon>Actinomycetota</taxon>
        <taxon>Actinomycetes</taxon>
        <taxon>Pseudonocardiales</taxon>
        <taxon>Pseudonocardiaceae</taxon>
        <taxon>Solihabitans</taxon>
    </lineage>
</organism>
<dbReference type="AlphaFoldDB" id="A0A5B2WR00"/>
<reference evidence="1 2" key="1">
    <citation type="submission" date="2019-09" db="EMBL/GenBank/DDBJ databases">
        <title>Goodfellowia gen. nov., a new genus of the Pseudonocardineae related to Actinoalloteichus, containing Goodfellowia coeruleoviolacea gen. nov., comb. nov. gen. nov., comb. nov.</title>
        <authorList>
            <person name="Labeda D."/>
        </authorList>
    </citation>
    <scope>NUCLEOTIDE SEQUENCE [LARGE SCALE GENOMIC DNA]</scope>
    <source>
        <strain evidence="1 2">AN110305</strain>
    </source>
</reference>
<dbReference type="InterPro" id="IPR011009">
    <property type="entry name" value="Kinase-like_dom_sf"/>
</dbReference>
<dbReference type="EMBL" id="VUOB01000068">
    <property type="protein sequence ID" value="KAA2253092.1"/>
    <property type="molecule type" value="Genomic_DNA"/>
</dbReference>
<dbReference type="OrthoDB" id="4321943at2"/>
<comment type="caution">
    <text evidence="1">The sequence shown here is derived from an EMBL/GenBank/DDBJ whole genome shotgun (WGS) entry which is preliminary data.</text>
</comment>
<sequence>MDVREEHVMTYATGNLKTVVTSLAAERFRWRQSPSPGSRTTLLLPDLAVRQAVTDAGTDNVSLVFPMAIDGDFVYEVPNSVSIVWTMLTGITRPPDHVGLIHEVGQIANRLHTMPPPPGTMTHAPWLKRLQQWLNEPSGKDSERFLFSILGEHITRDRWDDLGQWCTELLDSPQSRVLLLGSLLPGEIIAGKQAGSGCVLAAGSVASGHQASDIATLLEGLVTVTEMASRAPNLLIEAPDFASLAQAFLVGYGPMEDDRIVAQTAVLRRLSRLVDVAAHLGWNDYLSDQAAAMARHIDSEGSSLLEPCEWRR</sequence>
<gene>
    <name evidence="1" type="ORF">F0L68_33625</name>
</gene>
<proteinExistence type="predicted"/>
<dbReference type="SUPFAM" id="SSF56112">
    <property type="entry name" value="Protein kinase-like (PK-like)"/>
    <property type="match status" value="1"/>
</dbReference>